<accession>A2RW77</accession>
<dbReference type="EMBL" id="CP000545">
    <property type="protein sequence ID" value="ABM98764.1"/>
    <property type="molecule type" value="Genomic_DNA"/>
</dbReference>
<sequence length="76" mass="8365">MRYARRRARRADFRRAAPASARRGTDAGAPAARFGIPTRAPAAYHSRIAHPQGHRRAPPPTNGQARPPARRSTQES</sequence>
<name>A2RW77_BURM9</name>
<dbReference type="HOGENOM" id="CLU_2647542_0_0_4"/>
<feature type="region of interest" description="Disordered" evidence="1">
    <location>
        <begin position="1"/>
        <end position="76"/>
    </location>
</feature>
<dbReference type="AlphaFoldDB" id="A2RW77"/>
<dbReference type="KEGG" id="bml:BMA10229_0120"/>
<reference evidence="2 3" key="1">
    <citation type="submission" date="2007-01" db="EMBL/GenBank/DDBJ databases">
        <authorList>
            <person name="DeShazer D."/>
            <person name="Woods D.E."/>
            <person name="Nierman W.C."/>
        </authorList>
    </citation>
    <scope>NUCLEOTIDE SEQUENCE [LARGE SCALE GENOMIC DNA]</scope>
    <source>
        <strain evidence="2 3">NCTC 10229</strain>
    </source>
</reference>
<protein>
    <submittedName>
        <fullName evidence="2">Uncharacterized protein</fullName>
    </submittedName>
</protein>
<evidence type="ECO:0000313" key="3">
    <source>
        <dbReference type="Proteomes" id="UP000002283"/>
    </source>
</evidence>
<proteinExistence type="predicted"/>
<organism evidence="2 3">
    <name type="scientific">Burkholderia mallei (strain NCTC 10229)</name>
    <dbReference type="NCBI Taxonomy" id="412022"/>
    <lineage>
        <taxon>Bacteria</taxon>
        <taxon>Pseudomonadati</taxon>
        <taxon>Pseudomonadota</taxon>
        <taxon>Betaproteobacteria</taxon>
        <taxon>Burkholderiales</taxon>
        <taxon>Burkholderiaceae</taxon>
        <taxon>Burkholderia</taxon>
        <taxon>pseudomallei group</taxon>
    </lineage>
</organism>
<evidence type="ECO:0000313" key="2">
    <source>
        <dbReference type="EMBL" id="ABM98764.1"/>
    </source>
</evidence>
<gene>
    <name evidence="2" type="ordered locus">BMA10229_0120</name>
</gene>
<evidence type="ECO:0000256" key="1">
    <source>
        <dbReference type="SAM" id="MobiDB-lite"/>
    </source>
</evidence>
<dbReference type="Proteomes" id="UP000002283">
    <property type="component" value="Chromosome II"/>
</dbReference>